<protein>
    <submittedName>
        <fullName evidence="2">Sugar phosphate isomerase/epimerase</fullName>
    </submittedName>
</protein>
<name>A0ABS1R4R0_9SPHI</name>
<dbReference type="InterPro" id="IPR050312">
    <property type="entry name" value="IolE/XylAMocC-like"/>
</dbReference>
<dbReference type="EMBL" id="JAERTY010000007">
    <property type="protein sequence ID" value="MBL1409700.1"/>
    <property type="molecule type" value="Genomic_DNA"/>
</dbReference>
<proteinExistence type="predicted"/>
<gene>
    <name evidence="2" type="ORF">JKG61_13145</name>
</gene>
<dbReference type="Proteomes" id="UP000625283">
    <property type="component" value="Unassembled WGS sequence"/>
</dbReference>
<accession>A0ABS1R4R0</accession>
<feature type="domain" description="Xylose isomerase-like TIM barrel" evidence="1">
    <location>
        <begin position="86"/>
        <end position="281"/>
    </location>
</feature>
<reference evidence="2 3" key="1">
    <citation type="submission" date="2021-01" db="EMBL/GenBank/DDBJ databases">
        <title>C459-1 draft genome sequence.</title>
        <authorList>
            <person name="Zhang X.-F."/>
        </authorList>
    </citation>
    <scope>NUCLEOTIDE SEQUENCE [LARGE SCALE GENOMIC DNA]</scope>
    <source>
        <strain evidence="3">C459-1</strain>
    </source>
</reference>
<dbReference type="PANTHER" id="PTHR12110:SF41">
    <property type="entry name" value="INOSOSE DEHYDRATASE"/>
    <property type="match status" value="1"/>
</dbReference>
<sequence>MVNLDSLESKPNFMRKISLFAFTIVLGVFLLSFGSSKAAKDRPEERLGWKLGAQAYTFRLFSFAEALGKLDSCNLGYVEAFPGQTIGAGSTEKMGYQLSPEGRRLVKKLLKEKGVTLHAFGVVGAKDAEEWEKVFAFAKDMGIKVLTVEPSDAHLDIVSGLCDKYQIKAALHNHPEPSKYWNPEVVLKSLEGRSKLMGAAADVGHWMRSGLDPVACLKQLEGHIIHLHFKDLNEFGNKNAHDVHWGTGKLPLQAVIDELKRQKFKGMLSAEYEYNWKNSKEDVRLSAINFRKLIK</sequence>
<organism evidence="2 3">
    <name type="scientific">Sphingobacterium faecale</name>
    <dbReference type="NCBI Taxonomy" id="2803775"/>
    <lineage>
        <taxon>Bacteria</taxon>
        <taxon>Pseudomonadati</taxon>
        <taxon>Bacteroidota</taxon>
        <taxon>Sphingobacteriia</taxon>
        <taxon>Sphingobacteriales</taxon>
        <taxon>Sphingobacteriaceae</taxon>
        <taxon>Sphingobacterium</taxon>
    </lineage>
</organism>
<dbReference type="Pfam" id="PF01261">
    <property type="entry name" value="AP_endonuc_2"/>
    <property type="match status" value="1"/>
</dbReference>
<evidence type="ECO:0000313" key="2">
    <source>
        <dbReference type="EMBL" id="MBL1409700.1"/>
    </source>
</evidence>
<evidence type="ECO:0000259" key="1">
    <source>
        <dbReference type="Pfam" id="PF01261"/>
    </source>
</evidence>
<dbReference type="InterPro" id="IPR036237">
    <property type="entry name" value="Xyl_isomerase-like_sf"/>
</dbReference>
<dbReference type="Gene3D" id="3.20.20.150">
    <property type="entry name" value="Divalent-metal-dependent TIM barrel enzymes"/>
    <property type="match status" value="1"/>
</dbReference>
<dbReference type="GO" id="GO:0016853">
    <property type="term" value="F:isomerase activity"/>
    <property type="evidence" value="ECO:0007669"/>
    <property type="project" value="UniProtKB-KW"/>
</dbReference>
<keyword evidence="3" id="KW-1185">Reference proteome</keyword>
<dbReference type="SUPFAM" id="SSF51658">
    <property type="entry name" value="Xylose isomerase-like"/>
    <property type="match status" value="1"/>
</dbReference>
<evidence type="ECO:0000313" key="3">
    <source>
        <dbReference type="Proteomes" id="UP000625283"/>
    </source>
</evidence>
<dbReference type="PANTHER" id="PTHR12110">
    <property type="entry name" value="HYDROXYPYRUVATE ISOMERASE"/>
    <property type="match status" value="1"/>
</dbReference>
<keyword evidence="2" id="KW-0413">Isomerase</keyword>
<dbReference type="InterPro" id="IPR013022">
    <property type="entry name" value="Xyl_isomerase-like_TIM-brl"/>
</dbReference>
<comment type="caution">
    <text evidence="2">The sequence shown here is derived from an EMBL/GenBank/DDBJ whole genome shotgun (WGS) entry which is preliminary data.</text>
</comment>